<keyword evidence="2" id="KW-0472">Membrane</keyword>
<sequence length="421" mass="45982">MISRRLVCLFPGFEPMRADAHRKRFRRGVESAAALWDLTVGLEEPAASGPDGLFPQLKVRLGGAAPGNPPWRCDTEIVFFDWGDLILAYAARPVPTRFATGYLALADFLVTGTVFRYFKVSWRYGLFYLFPLVVLAAALLLGWLGGTLATALVASLSASLGGVAATLIGVVVGLTVAAGVLVLAQRRLHLLTALDDWAMARDICRDRNPAIRQRILLQAEELAARLAPGAATGDAELVVAAHSLGAVMAVRALDEALRRPALSGLQPHLLTVGSSLMKTALHPSAREQRAAVRHLVADRLVAWTDCQGLSDPINFYKSNPATSLGIEEGRTPRVVRVHFRKLVKPETYRRIKRDFFRLHRQFVLPVEKRAPYSFHMLLTGPHPVSDLALEGTLDRPPLKALPEPPKEIAAKTPTMAEDPAK</sequence>
<dbReference type="EMBL" id="JAFMPY010000006">
    <property type="protein sequence ID" value="MBO0903462.1"/>
    <property type="molecule type" value="Genomic_DNA"/>
</dbReference>
<protein>
    <recommendedName>
        <fullName evidence="5">Alpha/beta hydrolase</fullName>
    </recommendedName>
</protein>
<evidence type="ECO:0000256" key="1">
    <source>
        <dbReference type="SAM" id="MobiDB-lite"/>
    </source>
</evidence>
<dbReference type="Proteomes" id="UP000664288">
    <property type="component" value="Unassembled WGS sequence"/>
</dbReference>
<keyword evidence="2" id="KW-0812">Transmembrane</keyword>
<evidence type="ECO:0000313" key="4">
    <source>
        <dbReference type="Proteomes" id="UP000664288"/>
    </source>
</evidence>
<proteinExistence type="predicted"/>
<feature type="transmembrane region" description="Helical" evidence="2">
    <location>
        <begin position="160"/>
        <end position="184"/>
    </location>
</feature>
<gene>
    <name evidence="3" type="ORF">J1C47_07385</name>
</gene>
<evidence type="ECO:0000256" key="2">
    <source>
        <dbReference type="SAM" id="Phobius"/>
    </source>
</evidence>
<evidence type="ECO:0000313" key="3">
    <source>
        <dbReference type="EMBL" id="MBO0903462.1"/>
    </source>
</evidence>
<name>A0ABS3J1C3_9HYPH</name>
<organism evidence="3 4">
    <name type="scientific">Jiella sonneratiae</name>
    <dbReference type="NCBI Taxonomy" id="2816856"/>
    <lineage>
        <taxon>Bacteria</taxon>
        <taxon>Pseudomonadati</taxon>
        <taxon>Pseudomonadota</taxon>
        <taxon>Alphaproteobacteria</taxon>
        <taxon>Hyphomicrobiales</taxon>
        <taxon>Aurantimonadaceae</taxon>
        <taxon>Jiella</taxon>
    </lineage>
</organism>
<keyword evidence="4" id="KW-1185">Reference proteome</keyword>
<comment type="caution">
    <text evidence="3">The sequence shown here is derived from an EMBL/GenBank/DDBJ whole genome shotgun (WGS) entry which is preliminary data.</text>
</comment>
<reference evidence="3 4" key="1">
    <citation type="submission" date="2021-03" db="EMBL/GenBank/DDBJ databases">
        <title>Whole genome sequence of Jiella sp. MQZ13P-4.</title>
        <authorList>
            <person name="Tuo L."/>
        </authorList>
    </citation>
    <scope>NUCLEOTIDE SEQUENCE [LARGE SCALE GENOMIC DNA]</scope>
    <source>
        <strain evidence="3 4">MQZ13P-4</strain>
    </source>
</reference>
<dbReference type="RefSeq" id="WP_207350108.1">
    <property type="nucleotide sequence ID" value="NZ_JAFMPY010000006.1"/>
</dbReference>
<feature type="region of interest" description="Disordered" evidence="1">
    <location>
        <begin position="395"/>
        <end position="421"/>
    </location>
</feature>
<feature type="transmembrane region" description="Helical" evidence="2">
    <location>
        <begin position="126"/>
        <end position="154"/>
    </location>
</feature>
<accession>A0ABS3J1C3</accession>
<keyword evidence="2" id="KW-1133">Transmembrane helix</keyword>
<evidence type="ECO:0008006" key="5">
    <source>
        <dbReference type="Google" id="ProtNLM"/>
    </source>
</evidence>